<evidence type="ECO:0000256" key="1">
    <source>
        <dbReference type="ARBA" id="ARBA00004377"/>
    </source>
</evidence>
<evidence type="ECO:0000256" key="5">
    <source>
        <dbReference type="ARBA" id="ARBA00022692"/>
    </source>
</evidence>
<evidence type="ECO:0000259" key="11">
    <source>
        <dbReference type="Pfam" id="PF19029"/>
    </source>
</evidence>
<dbReference type="GO" id="GO:0005886">
    <property type="term" value="C:plasma membrane"/>
    <property type="evidence" value="ECO:0007669"/>
    <property type="project" value="UniProtKB-SubCell"/>
</dbReference>
<feature type="domain" description="DUF883" evidence="11">
    <location>
        <begin position="77"/>
        <end position="106"/>
    </location>
</feature>
<evidence type="ECO:0000313" key="12">
    <source>
        <dbReference type="EMBL" id="MBK7422190.1"/>
    </source>
</evidence>
<name>A0A9D7FBV0_9RHOO</name>
<dbReference type="AlphaFoldDB" id="A0A9D7FBV0"/>
<keyword evidence="7 9" id="KW-0472">Membrane</keyword>
<comment type="similarity">
    <text evidence="2">Belongs to the ElaB/YgaM/YqjD family.</text>
</comment>
<protein>
    <submittedName>
        <fullName evidence="12">DUF883 domain-containing protein</fullName>
    </submittedName>
</protein>
<evidence type="ECO:0000256" key="7">
    <source>
        <dbReference type="ARBA" id="ARBA00023136"/>
    </source>
</evidence>
<feature type="coiled-coil region" evidence="8">
    <location>
        <begin position="45"/>
        <end position="72"/>
    </location>
</feature>
<evidence type="ECO:0000256" key="2">
    <source>
        <dbReference type="ARBA" id="ARBA00010423"/>
    </source>
</evidence>
<dbReference type="InterPro" id="IPR043604">
    <property type="entry name" value="DUF883_N"/>
</dbReference>
<comment type="caution">
    <text evidence="12">The sequence shown here is derived from an EMBL/GenBank/DDBJ whole genome shotgun (WGS) entry which is preliminary data.</text>
</comment>
<dbReference type="PANTHER" id="PTHR35893">
    <property type="entry name" value="INNER MEMBRANE PROTEIN-RELATED"/>
    <property type="match status" value="1"/>
</dbReference>
<sequence length="106" mass="11407">MSEVTDLSNSSKQKLVSDMKVVVSDAEEILRATAGVAGEKMVDLRERISERLRDAKLRIADAEAALVDKTKAAARATDDYVNENPWQAVGIAAGIGLLLGIIIGRR</sequence>
<keyword evidence="3" id="KW-1003">Cell membrane</keyword>
<proteinExistence type="inferred from homology"/>
<dbReference type="PANTHER" id="PTHR35893:SF3">
    <property type="entry name" value="INNER MEMBRANE PROTEIN"/>
    <property type="match status" value="1"/>
</dbReference>
<dbReference type="GO" id="GO:0043022">
    <property type="term" value="F:ribosome binding"/>
    <property type="evidence" value="ECO:0007669"/>
    <property type="project" value="InterPro"/>
</dbReference>
<evidence type="ECO:0000256" key="9">
    <source>
        <dbReference type="SAM" id="Phobius"/>
    </source>
</evidence>
<dbReference type="InterPro" id="IPR010279">
    <property type="entry name" value="YqjD/ElaB"/>
</dbReference>
<comment type="subcellular location">
    <subcellularLocation>
        <location evidence="1">Cell inner membrane</location>
        <topology evidence="1">Single-pass membrane protein</topology>
    </subcellularLocation>
</comment>
<gene>
    <name evidence="12" type="ORF">IPJ48_03320</name>
</gene>
<keyword evidence="6 9" id="KW-1133">Transmembrane helix</keyword>
<dbReference type="Pfam" id="PF19029">
    <property type="entry name" value="DUF883_C"/>
    <property type="match status" value="1"/>
</dbReference>
<evidence type="ECO:0000256" key="8">
    <source>
        <dbReference type="SAM" id="Coils"/>
    </source>
</evidence>
<keyword evidence="8" id="KW-0175">Coiled coil</keyword>
<evidence type="ECO:0000256" key="3">
    <source>
        <dbReference type="ARBA" id="ARBA00022475"/>
    </source>
</evidence>
<feature type="domain" description="DUF883" evidence="10">
    <location>
        <begin position="14"/>
        <end position="63"/>
    </location>
</feature>
<keyword evidence="4" id="KW-0997">Cell inner membrane</keyword>
<organism evidence="12 13">
    <name type="scientific">Candidatus Propionivibrio dominans</name>
    <dbReference type="NCBI Taxonomy" id="2954373"/>
    <lineage>
        <taxon>Bacteria</taxon>
        <taxon>Pseudomonadati</taxon>
        <taxon>Pseudomonadota</taxon>
        <taxon>Betaproteobacteria</taxon>
        <taxon>Rhodocyclales</taxon>
        <taxon>Rhodocyclaceae</taxon>
        <taxon>Propionivibrio</taxon>
    </lineage>
</organism>
<evidence type="ECO:0000259" key="10">
    <source>
        <dbReference type="Pfam" id="PF05957"/>
    </source>
</evidence>
<dbReference type="Pfam" id="PF05957">
    <property type="entry name" value="DUF883"/>
    <property type="match status" value="1"/>
</dbReference>
<feature type="transmembrane region" description="Helical" evidence="9">
    <location>
        <begin position="86"/>
        <end position="104"/>
    </location>
</feature>
<dbReference type="InterPro" id="IPR043605">
    <property type="entry name" value="DUF883_C"/>
</dbReference>
<evidence type="ECO:0000313" key="13">
    <source>
        <dbReference type="Proteomes" id="UP000886602"/>
    </source>
</evidence>
<evidence type="ECO:0000256" key="6">
    <source>
        <dbReference type="ARBA" id="ARBA00022989"/>
    </source>
</evidence>
<reference evidence="12" key="1">
    <citation type="submission" date="2020-10" db="EMBL/GenBank/DDBJ databases">
        <title>Connecting structure to function with the recovery of over 1000 high-quality activated sludge metagenome-assembled genomes encoding full-length rRNA genes using long-read sequencing.</title>
        <authorList>
            <person name="Singleton C.M."/>
            <person name="Petriglieri F."/>
            <person name="Kristensen J.M."/>
            <person name="Kirkegaard R.H."/>
            <person name="Michaelsen T.Y."/>
            <person name="Andersen M.H."/>
            <person name="Karst S.M."/>
            <person name="Dueholm M.S."/>
            <person name="Nielsen P.H."/>
            <person name="Albertsen M."/>
        </authorList>
    </citation>
    <scope>NUCLEOTIDE SEQUENCE</scope>
    <source>
        <strain evidence="12">EsbW_18-Q3-R4-48_MAXAC.044</strain>
    </source>
</reference>
<accession>A0A9D7FBV0</accession>
<evidence type="ECO:0000256" key="4">
    <source>
        <dbReference type="ARBA" id="ARBA00022519"/>
    </source>
</evidence>
<keyword evidence="5 9" id="KW-0812">Transmembrane</keyword>
<dbReference type="EMBL" id="JADJNC010000004">
    <property type="protein sequence ID" value="MBK7422190.1"/>
    <property type="molecule type" value="Genomic_DNA"/>
</dbReference>
<dbReference type="Proteomes" id="UP000886602">
    <property type="component" value="Unassembled WGS sequence"/>
</dbReference>